<evidence type="ECO:0000256" key="3">
    <source>
        <dbReference type="ARBA" id="ARBA00023082"/>
    </source>
</evidence>
<dbReference type="Gene3D" id="1.10.1740.10">
    <property type="match status" value="1"/>
</dbReference>
<dbReference type="InterPro" id="IPR014284">
    <property type="entry name" value="RNA_pol_sigma-70_dom"/>
</dbReference>
<dbReference type="Pfam" id="PF04542">
    <property type="entry name" value="Sigma70_r2"/>
    <property type="match status" value="1"/>
</dbReference>
<dbReference type="AlphaFoldDB" id="A0A0F5JFU9"/>
<reference evidence="7 8" key="1">
    <citation type="submission" date="2013-04" db="EMBL/GenBank/DDBJ databases">
        <title>The Genome Sequence of Parabacteroides goldsteinii DSM 19448.</title>
        <authorList>
            <consortium name="The Broad Institute Genomics Platform"/>
            <person name="Earl A."/>
            <person name="Ward D."/>
            <person name="Feldgarden M."/>
            <person name="Gevers D."/>
            <person name="Martens E."/>
            <person name="Sakamoto M."/>
            <person name="Benno Y."/>
            <person name="Song Y."/>
            <person name="Liu C."/>
            <person name="Lee J."/>
            <person name="Bolanos M."/>
            <person name="Vaisanen M.L."/>
            <person name="Finegold S.M."/>
            <person name="Walker B."/>
            <person name="Young S."/>
            <person name="Zeng Q."/>
            <person name="Gargeya S."/>
            <person name="Fitzgerald M."/>
            <person name="Haas B."/>
            <person name="Abouelleil A."/>
            <person name="Allen A.W."/>
            <person name="Alvarado L."/>
            <person name="Arachchi H.M."/>
            <person name="Berlin A.M."/>
            <person name="Chapman S.B."/>
            <person name="Gainer-Dewar J."/>
            <person name="Goldberg J."/>
            <person name="Griggs A."/>
            <person name="Gujja S."/>
            <person name="Hansen M."/>
            <person name="Howarth C."/>
            <person name="Imamovic A."/>
            <person name="Ireland A."/>
            <person name="Larimer J."/>
            <person name="McCowan C."/>
            <person name="Murphy C."/>
            <person name="Pearson M."/>
            <person name="Poon T.W."/>
            <person name="Priest M."/>
            <person name="Roberts A."/>
            <person name="Saif S."/>
            <person name="Shea T."/>
            <person name="Sisk P."/>
            <person name="Sykes S."/>
            <person name="Wortman J."/>
            <person name="Nusbaum C."/>
            <person name="Birren B."/>
        </authorList>
    </citation>
    <scope>NUCLEOTIDE SEQUENCE [LARGE SCALE GENOMIC DNA]</scope>
    <source>
        <strain evidence="7 8">DSM 19448</strain>
    </source>
</reference>
<keyword evidence="3" id="KW-0731">Sigma factor</keyword>
<dbReference type="GO" id="GO:0006352">
    <property type="term" value="P:DNA-templated transcription initiation"/>
    <property type="evidence" value="ECO:0007669"/>
    <property type="project" value="InterPro"/>
</dbReference>
<dbReference type="InterPro" id="IPR013325">
    <property type="entry name" value="RNA_pol_sigma_r2"/>
</dbReference>
<dbReference type="Gene3D" id="1.10.10.10">
    <property type="entry name" value="Winged helix-like DNA-binding domain superfamily/Winged helix DNA-binding domain"/>
    <property type="match status" value="1"/>
</dbReference>
<dbReference type="InterPro" id="IPR039425">
    <property type="entry name" value="RNA_pol_sigma-70-like"/>
</dbReference>
<evidence type="ECO:0000313" key="8">
    <source>
        <dbReference type="Proteomes" id="UP000033047"/>
    </source>
</evidence>
<accession>A0A0F5JFU9</accession>
<evidence type="ECO:0000256" key="4">
    <source>
        <dbReference type="ARBA" id="ARBA00023163"/>
    </source>
</evidence>
<dbReference type="SUPFAM" id="SSF88946">
    <property type="entry name" value="Sigma2 domain of RNA polymerase sigma factors"/>
    <property type="match status" value="1"/>
</dbReference>
<dbReference type="PATRIC" id="fig|927665.4.peg.2474"/>
<proteinExistence type="inferred from homology"/>
<gene>
    <name evidence="7" type="ORF">HMPREF1535_02406</name>
</gene>
<keyword evidence="4" id="KW-0804">Transcription</keyword>
<dbReference type="InterPro" id="IPR013324">
    <property type="entry name" value="RNA_pol_sigma_r3/r4-like"/>
</dbReference>
<dbReference type="SUPFAM" id="SSF88659">
    <property type="entry name" value="Sigma3 and sigma4 domains of RNA polymerase sigma factors"/>
    <property type="match status" value="1"/>
</dbReference>
<keyword evidence="2" id="KW-0805">Transcription regulation</keyword>
<name>A0A0F5JFU9_9BACT</name>
<dbReference type="Pfam" id="PF08281">
    <property type="entry name" value="Sigma70_r4_2"/>
    <property type="match status" value="1"/>
</dbReference>
<dbReference type="InterPro" id="IPR014327">
    <property type="entry name" value="RNA_pol_sigma70_bacteroid"/>
</dbReference>
<sequence>MTEQEIRRYLRQMKEEDSQTALQKFYDLCFDRFFRIAYYYLKQEEWAQEVVLDVFMKIWEKRESLQTIVNLEDYFFITVKNAALNYLAKEERQKQITEIIADKIANQENSPEEILINEELFSHYVKALDRLPEKCREIFIRIREEKQSYAQVAKELKISINTVDVQLQKAVTRLRDMLSRYLKPDKNGS</sequence>
<dbReference type="NCBIfam" id="TIGR02985">
    <property type="entry name" value="Sig70_bacteroi1"/>
    <property type="match status" value="1"/>
</dbReference>
<evidence type="ECO:0000313" key="7">
    <source>
        <dbReference type="EMBL" id="KKB56430.1"/>
    </source>
</evidence>
<dbReference type="InterPro" id="IPR013249">
    <property type="entry name" value="RNA_pol_sigma70_r4_t2"/>
</dbReference>
<dbReference type="Proteomes" id="UP000033047">
    <property type="component" value="Unassembled WGS sequence"/>
</dbReference>
<evidence type="ECO:0000256" key="2">
    <source>
        <dbReference type="ARBA" id="ARBA00023015"/>
    </source>
</evidence>
<dbReference type="GO" id="GO:0016987">
    <property type="term" value="F:sigma factor activity"/>
    <property type="evidence" value="ECO:0007669"/>
    <property type="project" value="UniProtKB-KW"/>
</dbReference>
<dbReference type="PANTHER" id="PTHR43133">
    <property type="entry name" value="RNA POLYMERASE ECF-TYPE SIGMA FACTO"/>
    <property type="match status" value="1"/>
</dbReference>
<dbReference type="HOGENOM" id="CLU_047691_4_0_10"/>
<dbReference type="GO" id="GO:0003677">
    <property type="term" value="F:DNA binding"/>
    <property type="evidence" value="ECO:0007669"/>
    <property type="project" value="InterPro"/>
</dbReference>
<dbReference type="NCBIfam" id="TIGR02937">
    <property type="entry name" value="sigma70-ECF"/>
    <property type="match status" value="1"/>
</dbReference>
<dbReference type="InterPro" id="IPR036388">
    <property type="entry name" value="WH-like_DNA-bd_sf"/>
</dbReference>
<comment type="similarity">
    <text evidence="1">Belongs to the sigma-70 factor family. ECF subfamily.</text>
</comment>
<dbReference type="STRING" id="927665.HMPREF1535_02406"/>
<dbReference type="PANTHER" id="PTHR43133:SF46">
    <property type="entry name" value="RNA POLYMERASE SIGMA-70 FACTOR ECF SUBFAMILY"/>
    <property type="match status" value="1"/>
</dbReference>
<dbReference type="EMBL" id="AQHV01000011">
    <property type="protein sequence ID" value="KKB56430.1"/>
    <property type="molecule type" value="Genomic_DNA"/>
</dbReference>
<feature type="domain" description="RNA polymerase sigma-70 region 2" evidence="5">
    <location>
        <begin position="32"/>
        <end position="92"/>
    </location>
</feature>
<protein>
    <submittedName>
        <fullName evidence="7">RNA polymerase sigma-70 factor</fullName>
    </submittedName>
</protein>
<comment type="caution">
    <text evidence="7">The sequence shown here is derived from an EMBL/GenBank/DDBJ whole genome shotgun (WGS) entry which is preliminary data.</text>
</comment>
<evidence type="ECO:0000259" key="6">
    <source>
        <dbReference type="Pfam" id="PF08281"/>
    </source>
</evidence>
<feature type="domain" description="RNA polymerase sigma factor 70 region 4 type 2" evidence="6">
    <location>
        <begin position="126"/>
        <end position="174"/>
    </location>
</feature>
<dbReference type="InterPro" id="IPR007627">
    <property type="entry name" value="RNA_pol_sigma70_r2"/>
</dbReference>
<organism evidence="7 8">
    <name type="scientific">Parabacteroides goldsteinii DSM 19448 = WAL 12034</name>
    <dbReference type="NCBI Taxonomy" id="927665"/>
    <lineage>
        <taxon>Bacteria</taxon>
        <taxon>Pseudomonadati</taxon>
        <taxon>Bacteroidota</taxon>
        <taxon>Bacteroidia</taxon>
        <taxon>Bacteroidales</taxon>
        <taxon>Tannerellaceae</taxon>
        <taxon>Parabacteroides</taxon>
    </lineage>
</organism>
<evidence type="ECO:0000259" key="5">
    <source>
        <dbReference type="Pfam" id="PF04542"/>
    </source>
</evidence>
<evidence type="ECO:0000256" key="1">
    <source>
        <dbReference type="ARBA" id="ARBA00010641"/>
    </source>
</evidence>
<dbReference type="RefSeq" id="WP_046146212.1">
    <property type="nucleotide sequence ID" value="NZ_KQ033912.1"/>
</dbReference>